<feature type="region of interest" description="Disordered" evidence="7">
    <location>
        <begin position="718"/>
        <end position="739"/>
    </location>
</feature>
<dbReference type="Pfam" id="PF25173">
    <property type="entry name" value="Beta-prop_WDR3_1st"/>
    <property type="match status" value="1"/>
</dbReference>
<dbReference type="AlphaFoldDB" id="A0A060T3F4"/>
<evidence type="ECO:0000256" key="5">
    <source>
        <dbReference type="ARBA" id="ARBA00038229"/>
    </source>
</evidence>
<evidence type="ECO:0000259" key="8">
    <source>
        <dbReference type="Pfam" id="PF04003"/>
    </source>
</evidence>
<feature type="repeat" description="WD" evidence="6">
    <location>
        <begin position="572"/>
        <end position="613"/>
    </location>
</feature>
<proteinExistence type="inferred from homology"/>
<name>A0A060T3F4_BLAAD</name>
<keyword evidence="4" id="KW-0539">Nucleus</keyword>
<evidence type="ECO:0000256" key="4">
    <source>
        <dbReference type="ARBA" id="ARBA00023242"/>
    </source>
</evidence>
<feature type="repeat" description="WD" evidence="6">
    <location>
        <begin position="396"/>
        <end position="436"/>
    </location>
</feature>
<dbReference type="Gene3D" id="2.130.10.10">
    <property type="entry name" value="YVTN repeat-like/Quinoprotein amine dehydrogenase"/>
    <property type="match status" value="5"/>
</dbReference>
<comment type="similarity">
    <text evidence="5">Belongs to the WD repeat WDR3/UTP12 family.</text>
</comment>
<feature type="domain" description="Small-subunit processome Utp12" evidence="8">
    <location>
        <begin position="785"/>
        <end position="885"/>
    </location>
</feature>
<feature type="repeat" description="WD" evidence="6">
    <location>
        <begin position="477"/>
        <end position="518"/>
    </location>
</feature>
<feature type="repeat" description="WD" evidence="6">
    <location>
        <begin position="264"/>
        <end position="305"/>
    </location>
</feature>
<dbReference type="EMBL" id="HG937693">
    <property type="protein sequence ID" value="CDP35498.1"/>
    <property type="molecule type" value="Genomic_DNA"/>
</dbReference>
<keyword evidence="2 6" id="KW-0853">WD repeat</keyword>
<dbReference type="PANTHER" id="PTHR19853:SF0">
    <property type="entry name" value="WD REPEAT-CONTAINING PROTEIN 3"/>
    <property type="match status" value="1"/>
</dbReference>
<dbReference type="InterPro" id="IPR020472">
    <property type="entry name" value="WD40_PAC1"/>
</dbReference>
<dbReference type="InterPro" id="IPR036322">
    <property type="entry name" value="WD40_repeat_dom_sf"/>
</dbReference>
<dbReference type="CDD" id="cd00200">
    <property type="entry name" value="WD40"/>
    <property type="match status" value="2"/>
</dbReference>
<reference evidence="9" key="2">
    <citation type="submission" date="2014-06" db="EMBL/GenBank/DDBJ databases">
        <title>The complete genome of Blastobotrys (Arxula) adeninivorans LS3 - a yeast of biotechnological interest.</title>
        <authorList>
            <person name="Kunze G."/>
            <person name="Gaillardin C."/>
            <person name="Czernicka M."/>
            <person name="Durrens P."/>
            <person name="Martin T."/>
            <person name="Boer E."/>
            <person name="Gabaldon T."/>
            <person name="Cruz J."/>
            <person name="Talla E."/>
            <person name="Marck C."/>
            <person name="Goffeau A."/>
            <person name="Barbe V."/>
            <person name="Baret P."/>
            <person name="Baronian K."/>
            <person name="Beier S."/>
            <person name="Bleykasten C."/>
            <person name="Bode R."/>
            <person name="Casaregola S."/>
            <person name="Despons L."/>
            <person name="Fairhead C."/>
            <person name="Giersberg M."/>
            <person name="Gierski P."/>
            <person name="Hahnel U."/>
            <person name="Hartmann A."/>
            <person name="Jankowska D."/>
            <person name="Jubin C."/>
            <person name="Jung P."/>
            <person name="Lafontaine I."/>
            <person name="Leh-Louis V."/>
            <person name="Lemaire M."/>
            <person name="Marcet-Houben M."/>
            <person name="Mascher M."/>
            <person name="Morel G."/>
            <person name="Richard G.-F."/>
            <person name="Riechen J."/>
            <person name="Sacerdot C."/>
            <person name="Sarkar A."/>
            <person name="Savel G."/>
            <person name="Schacherer J."/>
            <person name="Sherman D."/>
            <person name="Straub M.-L."/>
            <person name="Stein N."/>
            <person name="Thierry A."/>
            <person name="Trautwein-Schult A."/>
            <person name="Westhof E."/>
            <person name="Worch S."/>
            <person name="Dujon B."/>
            <person name="Souciet J.-L."/>
            <person name="Wincker P."/>
            <person name="Scholz U."/>
            <person name="Neuveglise N."/>
        </authorList>
    </citation>
    <scope>NUCLEOTIDE SEQUENCE</scope>
    <source>
        <strain evidence="9">LS3</strain>
    </source>
</reference>
<dbReference type="SUPFAM" id="SSF50978">
    <property type="entry name" value="WD40 repeat-like"/>
    <property type="match status" value="2"/>
</dbReference>
<dbReference type="PROSITE" id="PS50294">
    <property type="entry name" value="WD_REPEATS_REGION"/>
    <property type="match status" value="7"/>
</dbReference>
<evidence type="ECO:0000256" key="6">
    <source>
        <dbReference type="PROSITE-ProRule" id="PRU00221"/>
    </source>
</evidence>
<feature type="repeat" description="WD" evidence="6">
    <location>
        <begin position="656"/>
        <end position="688"/>
    </location>
</feature>
<keyword evidence="3" id="KW-0677">Repeat</keyword>
<evidence type="ECO:0000256" key="2">
    <source>
        <dbReference type="ARBA" id="ARBA00022574"/>
    </source>
</evidence>
<dbReference type="InterPro" id="IPR007148">
    <property type="entry name" value="SSU_processome_Utp12"/>
</dbReference>
<sequence length="918" mass="103121">MVKSYLRFEPVTSFGVVSSSSSNVIYLPPDEVSSGRAVVGGLEEVLTWEIKTATLKSRWAHGSNNEATLPQVTCLKHEPNMDLIAAGYGDGSIRIWDCKSETVVVTFNGHKGAVTALEFDKSGTRLASGSKDSNIIVWDLVSEAGLFRLRSHRDQVTGLIFASPSTGNEEEEVDGDQSEKTLVNEEEESDRFLISTAKDGLIKLWDLETQFCIETHIAHKSECWALDKHDDKLVTSGSGTDVAVWNLQLNETDGSKITQLGQLTKQSQQRTITLRFHPNGNFLAVGSSDRSIELWRMRTEEEVKKLLARKKRRRKEKNPTEDEIELETTVADQFANHTVIRAPAKTRGFDWIPNAKRGRVELVVSLANNSLEAYSVDMSPAKNGAADYARTHSIELGGHRTDIRSVSISSDDRMVASASNGTLKVWNLRTRNCLRTFECGYALCTSFLPGNALVVAGTKGGQIELFDLASSTILETIDAHDGELWSLHVSADGTSMVTGGADKKVKFWEFRVSEDAATGQNKLRLKHKRTLELTDDVLCVKFSPDGKLVAASLLDNTIKVFFADTLKFYLNLYGHKLPVLSLDISHDSKLLISSSADKNIKIWGLDFGDCHRSIFAHEDSILCVAFERDSHNFFSASKDKMVKYWDGDKFENIQKLWGHHSEVWTLAVGHGSNFVVSGSHDKSIRVWEQTDEPLFLEEEREKELEQVYESTLTASLEEENRMDVSNGQDEEGDGAVESATKQTIETLKAGEKLMEAIEIGVKDLEADPSEPRNVILAALNVDAYKYVYDVIAKIKPAQCEDALLVLPFDKVVQLLRFVQKWVTQEYDIEMISRVLTTTLRIHHKQIVADKPLRTLLDEIRQNHRNALTNQKDTIGYNLAGLEQLKRYWQLNHNKQFLDDQQYKEEQERLAKKRVFTTV</sequence>
<evidence type="ECO:0000256" key="3">
    <source>
        <dbReference type="ARBA" id="ARBA00022737"/>
    </source>
</evidence>
<feature type="repeat" description="WD" evidence="6">
    <location>
        <begin position="614"/>
        <end position="646"/>
    </location>
</feature>
<dbReference type="PhylomeDB" id="A0A060T3F4"/>
<dbReference type="Pfam" id="PF04003">
    <property type="entry name" value="Utp12"/>
    <property type="match status" value="1"/>
</dbReference>
<dbReference type="InterPro" id="IPR051570">
    <property type="entry name" value="TBC1_cilium_biogenesis"/>
</dbReference>
<organism evidence="9">
    <name type="scientific">Blastobotrys adeninivorans</name>
    <name type="common">Yeast</name>
    <name type="synonym">Arxula adeninivorans</name>
    <dbReference type="NCBI Taxonomy" id="409370"/>
    <lineage>
        <taxon>Eukaryota</taxon>
        <taxon>Fungi</taxon>
        <taxon>Dikarya</taxon>
        <taxon>Ascomycota</taxon>
        <taxon>Saccharomycotina</taxon>
        <taxon>Dipodascomycetes</taxon>
        <taxon>Dipodascales</taxon>
        <taxon>Trichomonascaceae</taxon>
        <taxon>Blastobotrys</taxon>
    </lineage>
</organism>
<dbReference type="GO" id="GO:0030515">
    <property type="term" value="F:snoRNA binding"/>
    <property type="evidence" value="ECO:0007669"/>
    <property type="project" value="TreeGrafter"/>
</dbReference>
<dbReference type="InterPro" id="IPR019775">
    <property type="entry name" value="WD40_repeat_CS"/>
</dbReference>
<dbReference type="PROSITE" id="PS50082">
    <property type="entry name" value="WD_REPEATS_2"/>
    <property type="match status" value="9"/>
</dbReference>
<gene>
    <name evidence="9" type="ORF">GNLVRS02_ARAD1C36960g</name>
</gene>
<dbReference type="InterPro" id="IPR001680">
    <property type="entry name" value="WD40_rpt"/>
</dbReference>
<evidence type="ECO:0000313" key="9">
    <source>
        <dbReference type="EMBL" id="CDP35498.1"/>
    </source>
</evidence>
<comment type="subcellular location">
    <subcellularLocation>
        <location evidence="1">Nucleus</location>
        <location evidence="1">Nucleolus</location>
    </subcellularLocation>
</comment>
<feature type="repeat" description="WD" evidence="6">
    <location>
        <begin position="188"/>
        <end position="215"/>
    </location>
</feature>
<dbReference type="GO" id="GO:0032040">
    <property type="term" value="C:small-subunit processome"/>
    <property type="evidence" value="ECO:0007669"/>
    <property type="project" value="TreeGrafter"/>
</dbReference>
<protein>
    <submittedName>
        <fullName evidence="9">ARAD1C36960p</fullName>
    </submittedName>
</protein>
<accession>A0A060T3F4</accession>
<dbReference type="GO" id="GO:0030490">
    <property type="term" value="P:maturation of SSU-rRNA"/>
    <property type="evidence" value="ECO:0007669"/>
    <property type="project" value="TreeGrafter"/>
</dbReference>
<dbReference type="PROSITE" id="PS00678">
    <property type="entry name" value="WD_REPEATS_1"/>
    <property type="match status" value="4"/>
</dbReference>
<evidence type="ECO:0000256" key="7">
    <source>
        <dbReference type="SAM" id="MobiDB-lite"/>
    </source>
</evidence>
<dbReference type="PRINTS" id="PR00320">
    <property type="entry name" value="GPROTEINBRPT"/>
</dbReference>
<reference evidence="9" key="1">
    <citation type="submission" date="2014-02" db="EMBL/GenBank/DDBJ databases">
        <authorList>
            <person name="Genoscope - CEA"/>
        </authorList>
    </citation>
    <scope>NUCLEOTIDE SEQUENCE</scope>
    <source>
        <strain evidence="9">LS3</strain>
    </source>
</reference>
<dbReference type="PANTHER" id="PTHR19853">
    <property type="entry name" value="WD REPEAT CONTAINING PROTEIN 3 WDR3"/>
    <property type="match status" value="1"/>
</dbReference>
<feature type="repeat" description="WD" evidence="6">
    <location>
        <begin position="72"/>
        <end position="106"/>
    </location>
</feature>
<dbReference type="SMART" id="SM00320">
    <property type="entry name" value="WD40"/>
    <property type="match status" value="12"/>
</dbReference>
<evidence type="ECO:0000256" key="1">
    <source>
        <dbReference type="ARBA" id="ARBA00004604"/>
    </source>
</evidence>
<dbReference type="Pfam" id="PF00400">
    <property type="entry name" value="WD40"/>
    <property type="match status" value="1"/>
</dbReference>
<dbReference type="FunFam" id="2.130.10.10:FF:000178">
    <property type="entry name" value="WD repeat domain 3"/>
    <property type="match status" value="1"/>
</dbReference>
<dbReference type="GO" id="GO:0034388">
    <property type="term" value="C:Pwp2p-containing subcomplex of 90S preribosome"/>
    <property type="evidence" value="ECO:0007669"/>
    <property type="project" value="TreeGrafter"/>
</dbReference>
<feature type="repeat" description="WD" evidence="6">
    <location>
        <begin position="107"/>
        <end position="140"/>
    </location>
</feature>
<dbReference type="InterPro" id="IPR015943">
    <property type="entry name" value="WD40/YVTN_repeat-like_dom_sf"/>
</dbReference>
<dbReference type="Pfam" id="PF25172">
    <property type="entry name" value="Beta-prop_WDR3_2nd"/>
    <property type="match status" value="1"/>
</dbReference>
<dbReference type="FunFam" id="2.130.10.10:FF:000157">
    <property type="entry name" value="WD repeat domain 3"/>
    <property type="match status" value="1"/>
</dbReference>